<organism evidence="1 2">
    <name type="scientific">Polyplax serrata</name>
    <name type="common">Common mouse louse</name>
    <dbReference type="NCBI Taxonomy" id="468196"/>
    <lineage>
        <taxon>Eukaryota</taxon>
        <taxon>Metazoa</taxon>
        <taxon>Ecdysozoa</taxon>
        <taxon>Arthropoda</taxon>
        <taxon>Hexapoda</taxon>
        <taxon>Insecta</taxon>
        <taxon>Pterygota</taxon>
        <taxon>Neoptera</taxon>
        <taxon>Paraneoptera</taxon>
        <taxon>Psocodea</taxon>
        <taxon>Troctomorpha</taxon>
        <taxon>Phthiraptera</taxon>
        <taxon>Anoplura</taxon>
        <taxon>Polyplacidae</taxon>
        <taxon>Polyplax</taxon>
    </lineage>
</organism>
<proteinExistence type="predicted"/>
<dbReference type="AlphaFoldDB" id="A0AAN8XS04"/>
<sequence length="81" mass="9339">MRDDGIFNVITPFQDTQIYIEKCSEPVKYFYYRQDDSNRDNKPIDLEKLFTPATDSGDVTPSKNSKCLCIPTNPTHRCSDT</sequence>
<evidence type="ECO:0000313" key="1">
    <source>
        <dbReference type="EMBL" id="KAK6645101.1"/>
    </source>
</evidence>
<evidence type="ECO:0000313" key="2">
    <source>
        <dbReference type="Proteomes" id="UP001372834"/>
    </source>
</evidence>
<reference evidence="1 2" key="1">
    <citation type="submission" date="2023-10" db="EMBL/GenBank/DDBJ databases">
        <title>Genomes of two closely related lineages of the louse Polyplax serrata with different host specificities.</title>
        <authorList>
            <person name="Martinu J."/>
            <person name="Tarabai H."/>
            <person name="Stefka J."/>
            <person name="Hypsa V."/>
        </authorList>
    </citation>
    <scope>NUCLEOTIDE SEQUENCE [LARGE SCALE GENOMIC DNA]</scope>
    <source>
        <strain evidence="1">HR10_N</strain>
    </source>
</reference>
<gene>
    <name evidence="1" type="ORF">RUM43_001377</name>
</gene>
<accession>A0AAN8XS04</accession>
<name>A0AAN8XS04_POLSC</name>
<protein>
    <submittedName>
        <fullName evidence="1">Uncharacterized protein</fullName>
    </submittedName>
</protein>
<dbReference type="EMBL" id="JAWJWE010000001">
    <property type="protein sequence ID" value="KAK6645101.1"/>
    <property type="molecule type" value="Genomic_DNA"/>
</dbReference>
<dbReference type="Proteomes" id="UP001372834">
    <property type="component" value="Unassembled WGS sequence"/>
</dbReference>
<comment type="caution">
    <text evidence="1">The sequence shown here is derived from an EMBL/GenBank/DDBJ whole genome shotgun (WGS) entry which is preliminary data.</text>
</comment>